<dbReference type="SUPFAM" id="SSF53756">
    <property type="entry name" value="UDP-Glycosyltransferase/glycogen phosphorylase"/>
    <property type="match status" value="1"/>
</dbReference>
<name>A0AAW1QQR2_9CHLO</name>
<evidence type="ECO:0000259" key="1">
    <source>
        <dbReference type="PROSITE" id="PS50004"/>
    </source>
</evidence>
<dbReference type="InterPro" id="IPR000008">
    <property type="entry name" value="C2_dom"/>
</dbReference>
<dbReference type="SUPFAM" id="SSF49562">
    <property type="entry name" value="C2 domain (Calcium/lipid-binding domain, CaLB)"/>
    <property type="match status" value="1"/>
</dbReference>
<evidence type="ECO:0000313" key="2">
    <source>
        <dbReference type="EMBL" id="KAK9823777.1"/>
    </source>
</evidence>
<keyword evidence="3" id="KW-1185">Reference proteome</keyword>
<proteinExistence type="predicted"/>
<dbReference type="Proteomes" id="UP001489004">
    <property type="component" value="Unassembled WGS sequence"/>
</dbReference>
<protein>
    <recommendedName>
        <fullName evidence="1">C2 domain-containing protein</fullName>
    </recommendedName>
</protein>
<accession>A0AAW1QQR2</accession>
<dbReference type="PROSITE" id="PS50004">
    <property type="entry name" value="C2"/>
    <property type="match status" value="1"/>
</dbReference>
<dbReference type="Gene3D" id="2.60.40.150">
    <property type="entry name" value="C2 domain"/>
    <property type="match status" value="1"/>
</dbReference>
<dbReference type="PANTHER" id="PTHR47052:SF3">
    <property type="entry name" value="INGRESSION PROTEIN 1"/>
    <property type="match status" value="1"/>
</dbReference>
<comment type="caution">
    <text evidence="2">The sequence shown here is derived from an EMBL/GenBank/DDBJ whole genome shotgun (WGS) entry which is preliminary data.</text>
</comment>
<dbReference type="InterPro" id="IPR035892">
    <property type="entry name" value="C2_domain_sf"/>
</dbReference>
<reference evidence="2 3" key="1">
    <citation type="journal article" date="2024" name="Nat. Commun.">
        <title>Phylogenomics reveals the evolutionary origins of lichenization in chlorophyte algae.</title>
        <authorList>
            <person name="Puginier C."/>
            <person name="Libourel C."/>
            <person name="Otte J."/>
            <person name="Skaloud P."/>
            <person name="Haon M."/>
            <person name="Grisel S."/>
            <person name="Petersen M."/>
            <person name="Berrin J.G."/>
            <person name="Delaux P.M."/>
            <person name="Dal Grande F."/>
            <person name="Keller J."/>
        </authorList>
    </citation>
    <scope>NUCLEOTIDE SEQUENCE [LARGE SCALE GENOMIC DNA]</scope>
    <source>
        <strain evidence="2 3">SAG 2043</strain>
    </source>
</reference>
<dbReference type="Gene3D" id="3.40.50.2000">
    <property type="entry name" value="Glycogen Phosphorylase B"/>
    <property type="match status" value="1"/>
</dbReference>
<feature type="domain" description="C2" evidence="1">
    <location>
        <begin position="1"/>
        <end position="104"/>
    </location>
</feature>
<dbReference type="Pfam" id="PF00168">
    <property type="entry name" value="C2"/>
    <property type="match status" value="1"/>
</dbReference>
<dbReference type="PANTHER" id="PTHR47052">
    <property type="entry name" value="CONSERVED SERINE PROLINE-RICH PROTEIN (AFU_ORTHOLOGUE AFUA_2G01790)"/>
    <property type="match status" value="1"/>
</dbReference>
<evidence type="ECO:0000313" key="3">
    <source>
        <dbReference type="Proteomes" id="UP001489004"/>
    </source>
</evidence>
<gene>
    <name evidence="2" type="ORF">WJX72_005421</name>
</gene>
<organism evidence="2 3">
    <name type="scientific">[Myrmecia] bisecta</name>
    <dbReference type="NCBI Taxonomy" id="41462"/>
    <lineage>
        <taxon>Eukaryota</taxon>
        <taxon>Viridiplantae</taxon>
        <taxon>Chlorophyta</taxon>
        <taxon>core chlorophytes</taxon>
        <taxon>Trebouxiophyceae</taxon>
        <taxon>Trebouxiales</taxon>
        <taxon>Trebouxiaceae</taxon>
        <taxon>Myrmecia</taxon>
    </lineage>
</organism>
<dbReference type="AlphaFoldDB" id="A0AAW1QQR2"/>
<sequence>MAPRRTISHVSALNLRDTNVLGSPSLFVRFEIGSEHLQTSVAKHTDENPRWEDEPLLLPDAADGATQLVIKVYNQHHLRPDSLVGSTALPLSQLDSEQGITRVILTDKVGVSAGELSFWLRDTGADRVLQPCITSAANNAQDFVERSPAGLHYQDPTAPADENLYGSATNPADENLKANYLYDTATNPADAYSAHLAKIHGFEDNSAGLTPANSMNFPGYEATPAAQPAPVQTDTPQAAKARHAAQYTPAASAYDAMPMTSRAAAATGSSLMGALPSKQPSASKILFATAATGASIPVQMLHFATELAARGHHVTLAAPERQRSRFQASGVHFYPLPF</sequence>
<dbReference type="SMART" id="SM00239">
    <property type="entry name" value="C2"/>
    <property type="match status" value="1"/>
</dbReference>
<dbReference type="EMBL" id="JALJOR010000002">
    <property type="protein sequence ID" value="KAK9823777.1"/>
    <property type="molecule type" value="Genomic_DNA"/>
</dbReference>
<dbReference type="InterPro" id="IPR052981">
    <property type="entry name" value="Ingression_C2_domain"/>
</dbReference>